<evidence type="ECO:0000313" key="2">
    <source>
        <dbReference type="EMBL" id="CAD8966171.1"/>
    </source>
</evidence>
<organism evidence="2">
    <name type="scientific">Thalassionema nitzschioides</name>
    <dbReference type="NCBI Taxonomy" id="33649"/>
    <lineage>
        <taxon>Eukaryota</taxon>
        <taxon>Sar</taxon>
        <taxon>Stramenopiles</taxon>
        <taxon>Ochrophyta</taxon>
        <taxon>Bacillariophyta</taxon>
        <taxon>Fragilariophyceae</taxon>
        <taxon>Fragilariophycidae</taxon>
        <taxon>Thalassionemales</taxon>
        <taxon>Thalassionemataceae</taxon>
        <taxon>Thalassionema</taxon>
    </lineage>
</organism>
<accession>A0A7S1H4W6</accession>
<dbReference type="EMBL" id="HBFY01007953">
    <property type="protein sequence ID" value="CAD8966171.1"/>
    <property type="molecule type" value="Transcribed_RNA"/>
</dbReference>
<name>A0A7S1H4W6_9STRA</name>
<sequence length="144" mass="16088">MMNLPTAARSFLLVIPCQRSPQTHTFMNRKLPQKNSKQRVALTPKTPLMSPPLPSKIKMNSSMHISPLHQSPALNANDWPSWARDELQKETLSPSMRSKQNLMNDSLAFSADSNFSNPFARKIGKGTLSSPLAGIKFLDDKSLR</sequence>
<evidence type="ECO:0000256" key="1">
    <source>
        <dbReference type="SAM" id="MobiDB-lite"/>
    </source>
</evidence>
<dbReference type="AlphaFoldDB" id="A0A7S1H4W6"/>
<proteinExistence type="predicted"/>
<protein>
    <submittedName>
        <fullName evidence="2">Uncharacterized protein</fullName>
    </submittedName>
</protein>
<gene>
    <name evidence="2" type="ORF">TNIT0693_LOCUS2938</name>
</gene>
<feature type="region of interest" description="Disordered" evidence="1">
    <location>
        <begin position="31"/>
        <end position="59"/>
    </location>
</feature>
<reference evidence="2" key="1">
    <citation type="submission" date="2021-01" db="EMBL/GenBank/DDBJ databases">
        <authorList>
            <person name="Corre E."/>
            <person name="Pelletier E."/>
            <person name="Niang G."/>
            <person name="Scheremetjew M."/>
            <person name="Finn R."/>
            <person name="Kale V."/>
            <person name="Holt S."/>
            <person name="Cochrane G."/>
            <person name="Meng A."/>
            <person name="Brown T."/>
            <person name="Cohen L."/>
        </authorList>
    </citation>
    <scope>NUCLEOTIDE SEQUENCE</scope>
</reference>